<evidence type="ECO:0000313" key="2">
    <source>
        <dbReference type="Proteomes" id="UP000029995"/>
    </source>
</evidence>
<evidence type="ECO:0000313" key="1">
    <source>
        <dbReference type="EMBL" id="KGM32560.1"/>
    </source>
</evidence>
<feature type="non-terminal residue" evidence="1">
    <location>
        <position position="1"/>
    </location>
</feature>
<dbReference type="AlphaFoldDB" id="A0A0A0D3F6"/>
<dbReference type="OrthoDB" id="7189469at2"/>
<gene>
    <name evidence="1" type="ORF">P409_20660</name>
</gene>
<name>A0A0A0D3F6_9PROT</name>
<comment type="caution">
    <text evidence="1">The sequence shown here is derived from an EMBL/GenBank/DDBJ whole genome shotgun (WGS) entry which is preliminary data.</text>
</comment>
<dbReference type="RefSeq" id="WP_034842914.1">
    <property type="nucleotide sequence ID" value="NZ_JANX01000297.1"/>
</dbReference>
<organism evidence="1 2">
    <name type="scientific">Inquilinus limosus MP06</name>
    <dbReference type="NCBI Taxonomy" id="1398085"/>
    <lineage>
        <taxon>Bacteria</taxon>
        <taxon>Pseudomonadati</taxon>
        <taxon>Pseudomonadota</taxon>
        <taxon>Alphaproteobacteria</taxon>
        <taxon>Rhodospirillales</taxon>
        <taxon>Rhodospirillaceae</taxon>
        <taxon>Inquilinus</taxon>
    </lineage>
</organism>
<accession>A0A0A0D3F6</accession>
<dbReference type="Pfam" id="PF10691">
    <property type="entry name" value="DUF2497"/>
    <property type="match status" value="1"/>
</dbReference>
<dbReference type="EMBL" id="JANX01000297">
    <property type="protein sequence ID" value="KGM32560.1"/>
    <property type="molecule type" value="Genomic_DNA"/>
</dbReference>
<reference evidence="1 2" key="1">
    <citation type="submission" date="2014-01" db="EMBL/GenBank/DDBJ databases">
        <title>Genome sequence determination for a cystic fibrosis isolate, Inquilinus limosus.</title>
        <authorList>
            <person name="Pino M."/>
            <person name="Di Conza J."/>
            <person name="Gutkind G."/>
        </authorList>
    </citation>
    <scope>NUCLEOTIDE SEQUENCE [LARGE SCALE GENOMIC DNA]</scope>
    <source>
        <strain evidence="1 2">MP06</strain>
    </source>
</reference>
<dbReference type="InterPro" id="IPR019632">
    <property type="entry name" value="DUF2497"/>
</dbReference>
<dbReference type="Proteomes" id="UP000029995">
    <property type="component" value="Unassembled WGS sequence"/>
</dbReference>
<proteinExistence type="predicted"/>
<sequence length="71" mass="7609">ASASAALAALARLNAAAPPPAAVHKSQTVDDLVRELLRPMLKEWLDANLPRLVEQAVEREVSRIASGAVRR</sequence>
<protein>
    <submittedName>
        <fullName evidence="1">Pole-organizing protein PopZ</fullName>
    </submittedName>
</protein>